<dbReference type="InterPro" id="IPR013087">
    <property type="entry name" value="Znf_C2H2_type"/>
</dbReference>
<dbReference type="Gene3D" id="3.30.160.60">
    <property type="entry name" value="Classic Zinc Finger"/>
    <property type="match status" value="1"/>
</dbReference>
<feature type="region of interest" description="Disordered" evidence="2">
    <location>
        <begin position="113"/>
        <end position="161"/>
    </location>
</feature>
<evidence type="ECO:0000313" key="4">
    <source>
        <dbReference type="Proteomes" id="UP001515500"/>
    </source>
</evidence>
<name>A0AB40C3M2_DIOCR</name>
<dbReference type="RefSeq" id="XP_039134374.1">
    <property type="nucleotide sequence ID" value="XM_039278440.1"/>
</dbReference>
<gene>
    <name evidence="5" type="primary">LOC120271764</name>
</gene>
<keyword evidence="1" id="KW-0863">Zinc-finger</keyword>
<reference evidence="5" key="1">
    <citation type="submission" date="2025-08" db="UniProtKB">
        <authorList>
            <consortium name="RefSeq"/>
        </authorList>
    </citation>
    <scope>IDENTIFICATION</scope>
</reference>
<feature type="region of interest" description="Disordered" evidence="2">
    <location>
        <begin position="1"/>
        <end position="44"/>
    </location>
</feature>
<accession>A0AB40C3M2</accession>
<evidence type="ECO:0000259" key="3">
    <source>
        <dbReference type="PROSITE" id="PS50157"/>
    </source>
</evidence>
<dbReference type="Proteomes" id="UP001515500">
    <property type="component" value="Chromosome 11"/>
</dbReference>
<dbReference type="PANTHER" id="PTHR47591">
    <property type="entry name" value="ZINC FINGER PROTEIN ZAT2-RELATED"/>
    <property type="match status" value="1"/>
</dbReference>
<evidence type="ECO:0000313" key="5">
    <source>
        <dbReference type="RefSeq" id="XP_039134374.1"/>
    </source>
</evidence>
<protein>
    <submittedName>
        <fullName evidence="5">Zinc finger protein ZAT2-like</fullName>
    </submittedName>
</protein>
<dbReference type="InterPro" id="IPR036236">
    <property type="entry name" value="Znf_C2H2_sf"/>
</dbReference>
<feature type="region of interest" description="Disordered" evidence="2">
    <location>
        <begin position="72"/>
        <end position="91"/>
    </location>
</feature>
<dbReference type="SUPFAM" id="SSF57667">
    <property type="entry name" value="beta-beta-alpha zinc fingers"/>
    <property type="match status" value="1"/>
</dbReference>
<keyword evidence="1" id="KW-0862">Zinc</keyword>
<keyword evidence="1" id="KW-0479">Metal-binding</keyword>
<evidence type="ECO:0000256" key="2">
    <source>
        <dbReference type="SAM" id="MobiDB-lite"/>
    </source>
</evidence>
<dbReference type="GeneID" id="120271764"/>
<sequence length="161" mass="17452">MTMEKTTRKAIKKLKNRCEGDPPLESGLAANSSQQSKKRTRDAGEVIHACTECGKNFWSRKAVYGHMRLHPDRAWRGINPPDDADAGSLPKKEKDVAASLVLLSGDVDAASPYQCSREGEGGSGGAGAGVVVDRVEEEEEEEQEKKPVLDLDFEPSRSGRG</sequence>
<evidence type="ECO:0000256" key="1">
    <source>
        <dbReference type="PROSITE-ProRule" id="PRU00042"/>
    </source>
</evidence>
<dbReference type="PROSITE" id="PS50157">
    <property type="entry name" value="ZINC_FINGER_C2H2_2"/>
    <property type="match status" value="1"/>
</dbReference>
<dbReference type="GO" id="GO:0008270">
    <property type="term" value="F:zinc ion binding"/>
    <property type="evidence" value="ECO:0007669"/>
    <property type="project" value="UniProtKB-KW"/>
</dbReference>
<feature type="domain" description="C2H2-type" evidence="3">
    <location>
        <begin position="48"/>
        <end position="70"/>
    </location>
</feature>
<dbReference type="PROSITE" id="PS00028">
    <property type="entry name" value="ZINC_FINGER_C2H2_1"/>
    <property type="match status" value="1"/>
</dbReference>
<proteinExistence type="predicted"/>
<feature type="compositionally biased region" description="Basic and acidic residues" evidence="2">
    <location>
        <begin position="143"/>
        <end position="161"/>
    </location>
</feature>
<keyword evidence="4" id="KW-1185">Reference proteome</keyword>
<dbReference type="AlphaFoldDB" id="A0AB40C3M2"/>
<dbReference type="PANTHER" id="PTHR47591:SF1">
    <property type="entry name" value="ZINC FINGER PROTEIN ZAT2-RELATED"/>
    <property type="match status" value="1"/>
</dbReference>
<organism evidence="4 5">
    <name type="scientific">Dioscorea cayennensis subsp. rotundata</name>
    <name type="common">White Guinea yam</name>
    <name type="synonym">Dioscorea rotundata</name>
    <dbReference type="NCBI Taxonomy" id="55577"/>
    <lineage>
        <taxon>Eukaryota</taxon>
        <taxon>Viridiplantae</taxon>
        <taxon>Streptophyta</taxon>
        <taxon>Embryophyta</taxon>
        <taxon>Tracheophyta</taxon>
        <taxon>Spermatophyta</taxon>
        <taxon>Magnoliopsida</taxon>
        <taxon>Liliopsida</taxon>
        <taxon>Dioscoreales</taxon>
        <taxon>Dioscoreaceae</taxon>
        <taxon>Dioscorea</taxon>
    </lineage>
</organism>